<organism evidence="2 3">
    <name type="scientific">Paraclostridium ghonii</name>
    <dbReference type="NCBI Taxonomy" id="29358"/>
    <lineage>
        <taxon>Bacteria</taxon>
        <taxon>Bacillati</taxon>
        <taxon>Bacillota</taxon>
        <taxon>Clostridia</taxon>
        <taxon>Peptostreptococcales</taxon>
        <taxon>Peptostreptococcaceae</taxon>
        <taxon>Paraclostridium</taxon>
    </lineage>
</organism>
<dbReference type="GO" id="GO:0008801">
    <property type="term" value="F:beta-phosphoglucomutase activity"/>
    <property type="evidence" value="ECO:0007669"/>
    <property type="project" value="UniProtKB-EC"/>
</dbReference>
<dbReference type="SFLD" id="SFLDG01129">
    <property type="entry name" value="C1.5:_HAD__Beta-PGM__Phosphata"/>
    <property type="match status" value="1"/>
</dbReference>
<dbReference type="Gene3D" id="1.10.150.240">
    <property type="entry name" value="Putative phosphatase, domain 2"/>
    <property type="match status" value="1"/>
</dbReference>
<dbReference type="InterPro" id="IPR036412">
    <property type="entry name" value="HAD-like_sf"/>
</dbReference>
<dbReference type="PANTHER" id="PTHR18901:SF38">
    <property type="entry name" value="PSEUDOURIDINE-5'-PHOSPHATASE"/>
    <property type="match status" value="1"/>
</dbReference>
<dbReference type="EMBL" id="JAUSWG010000004">
    <property type="protein sequence ID" value="MDQ0556137.1"/>
    <property type="molecule type" value="Genomic_DNA"/>
</dbReference>
<dbReference type="InterPro" id="IPR010972">
    <property type="entry name" value="Beta-PGM"/>
</dbReference>
<dbReference type="NCBIfam" id="TIGR01990">
    <property type="entry name" value="bPGM"/>
    <property type="match status" value="1"/>
</dbReference>
<dbReference type="Pfam" id="PF13419">
    <property type="entry name" value="HAD_2"/>
    <property type="match status" value="1"/>
</dbReference>
<dbReference type="InterPro" id="IPR041492">
    <property type="entry name" value="HAD_2"/>
</dbReference>
<dbReference type="Gene3D" id="3.40.50.1000">
    <property type="entry name" value="HAD superfamily/HAD-like"/>
    <property type="match status" value="1"/>
</dbReference>
<dbReference type="NCBIfam" id="TIGR02009">
    <property type="entry name" value="PGMB-YQAB-SF"/>
    <property type="match status" value="1"/>
</dbReference>
<protein>
    <submittedName>
        <fullName evidence="2">Beta-phosphoglucomutase</fullName>
        <ecNumber evidence="2">5.4.2.6</ecNumber>
    </submittedName>
</protein>
<dbReference type="InterPro" id="IPR023214">
    <property type="entry name" value="HAD_sf"/>
</dbReference>
<name>A0ABU0MYZ9_9FIRM</name>
<accession>A0ABU0MYZ9</accession>
<dbReference type="PANTHER" id="PTHR18901">
    <property type="entry name" value="2-DEOXYGLUCOSE-6-PHOSPHATE PHOSPHATASE 2"/>
    <property type="match status" value="1"/>
</dbReference>
<gene>
    <name evidence="2" type="ORF">QOZ92_001250</name>
</gene>
<dbReference type="Proteomes" id="UP001232584">
    <property type="component" value="Unassembled WGS sequence"/>
</dbReference>
<dbReference type="SFLD" id="SFLDG01135">
    <property type="entry name" value="C1.5.6:_HAD__Beta-PGM__Phospha"/>
    <property type="match status" value="1"/>
</dbReference>
<evidence type="ECO:0000313" key="3">
    <source>
        <dbReference type="Proteomes" id="UP001232584"/>
    </source>
</evidence>
<dbReference type="RefSeq" id="WP_307504742.1">
    <property type="nucleotide sequence ID" value="NZ_BAAACE010000028.1"/>
</dbReference>
<dbReference type="InterPro" id="IPR023198">
    <property type="entry name" value="PGP-like_dom2"/>
</dbReference>
<comment type="caution">
    <text evidence="2">The sequence shown here is derived from an EMBL/GenBank/DDBJ whole genome shotgun (WGS) entry which is preliminary data.</text>
</comment>
<dbReference type="InterPro" id="IPR006439">
    <property type="entry name" value="HAD-SF_hydro_IA"/>
</dbReference>
<dbReference type="InterPro" id="IPR010976">
    <property type="entry name" value="B-phosphoglucomutase_hydrolase"/>
</dbReference>
<dbReference type="EC" id="5.4.2.6" evidence="2"/>
<evidence type="ECO:0000256" key="1">
    <source>
        <dbReference type="ARBA" id="ARBA00006171"/>
    </source>
</evidence>
<sequence length="217" mass="24658">MIRGIVFDLDGVITDTVEYHYKSWNKLVKKHFNQEISKEFNEKLKGVDRKESLRRILEYIRVDKELSEKELNSLTEEKNKYYKEFINTISSNDILCGIKELLILLKSKDIKIALASASKNAHYILNRLGVEEYFDAIADPSNLESKPSPQIFLEAAKLINVCTSECLGIEDSSAGIEGINKAKMISVGVGDEDELNQSRYIVKETKELLTIIPKLLG</sequence>
<dbReference type="SUPFAM" id="SSF56784">
    <property type="entry name" value="HAD-like"/>
    <property type="match status" value="1"/>
</dbReference>
<evidence type="ECO:0000313" key="2">
    <source>
        <dbReference type="EMBL" id="MDQ0556137.1"/>
    </source>
</evidence>
<proteinExistence type="inferred from homology"/>
<reference evidence="2 3" key="1">
    <citation type="submission" date="2023-07" db="EMBL/GenBank/DDBJ databases">
        <title>Genomic Encyclopedia of Type Strains, Phase IV (KMG-IV): sequencing the most valuable type-strain genomes for metagenomic binning, comparative biology and taxonomic classification.</title>
        <authorList>
            <person name="Goeker M."/>
        </authorList>
    </citation>
    <scope>NUCLEOTIDE SEQUENCE [LARGE SCALE GENOMIC DNA]</scope>
    <source>
        <strain evidence="2 3">DSM 15049</strain>
    </source>
</reference>
<dbReference type="NCBIfam" id="TIGR01509">
    <property type="entry name" value="HAD-SF-IA-v3"/>
    <property type="match status" value="1"/>
</dbReference>
<keyword evidence="2" id="KW-0413">Isomerase</keyword>
<comment type="similarity">
    <text evidence="1">Belongs to the HAD-like hydrolase superfamily. CbbY/CbbZ/Gph/YieH family.</text>
</comment>
<dbReference type="CDD" id="cd02598">
    <property type="entry name" value="HAD_BPGM"/>
    <property type="match status" value="1"/>
</dbReference>
<keyword evidence="3" id="KW-1185">Reference proteome</keyword>
<dbReference type="SFLD" id="SFLDS00003">
    <property type="entry name" value="Haloacid_Dehalogenase"/>
    <property type="match status" value="1"/>
</dbReference>